<evidence type="ECO:0000256" key="1">
    <source>
        <dbReference type="SAM" id="MobiDB-lite"/>
    </source>
</evidence>
<dbReference type="AlphaFoldDB" id="A0A132AFQ6"/>
<organism evidence="2 3">
    <name type="scientific">Sarcoptes scabiei</name>
    <name type="common">Itch mite</name>
    <name type="synonym">Acarus scabiei</name>
    <dbReference type="NCBI Taxonomy" id="52283"/>
    <lineage>
        <taxon>Eukaryota</taxon>
        <taxon>Metazoa</taxon>
        <taxon>Ecdysozoa</taxon>
        <taxon>Arthropoda</taxon>
        <taxon>Chelicerata</taxon>
        <taxon>Arachnida</taxon>
        <taxon>Acari</taxon>
        <taxon>Acariformes</taxon>
        <taxon>Sarcoptiformes</taxon>
        <taxon>Astigmata</taxon>
        <taxon>Psoroptidia</taxon>
        <taxon>Sarcoptoidea</taxon>
        <taxon>Sarcoptidae</taxon>
        <taxon>Sarcoptinae</taxon>
        <taxon>Sarcoptes</taxon>
    </lineage>
</organism>
<sequence>MLRSHSQHIGSRLRTHSSIHSSIVL</sequence>
<evidence type="ECO:0000313" key="3">
    <source>
        <dbReference type="Proteomes" id="UP000616769"/>
    </source>
</evidence>
<comment type="caution">
    <text evidence="2">The sequence shown here is derived from an EMBL/GenBank/DDBJ whole genome shotgun (WGS) entry which is preliminary data.</text>
</comment>
<gene>
    <name evidence="2" type="ORF">QR98_0083020</name>
</gene>
<dbReference type="Proteomes" id="UP000616769">
    <property type="component" value="Unassembled WGS sequence"/>
</dbReference>
<feature type="region of interest" description="Disordered" evidence="1">
    <location>
        <begin position="1"/>
        <end position="25"/>
    </location>
</feature>
<name>A0A132AFQ6_SARSC</name>
<reference evidence="2 3" key="1">
    <citation type="journal article" date="2015" name="Parasit. Vectors">
        <title>Draft genome of the scabies mite.</title>
        <authorList>
            <person name="Rider S.D.Jr."/>
            <person name="Morgan M.S."/>
            <person name="Arlian L.G."/>
        </authorList>
    </citation>
    <scope>NUCLEOTIDE SEQUENCE [LARGE SCALE GENOMIC DNA]</scope>
    <source>
        <strain evidence="2">Arlian Lab</strain>
    </source>
</reference>
<proteinExistence type="predicted"/>
<accession>A0A132AFQ6</accession>
<protein>
    <submittedName>
        <fullName evidence="2">Uncharacterized protein</fullName>
    </submittedName>
</protein>
<dbReference type="VEuPathDB" id="VectorBase:SSCA000188"/>
<evidence type="ECO:0000313" key="2">
    <source>
        <dbReference type="EMBL" id="KPM09757.1"/>
    </source>
</evidence>
<dbReference type="EMBL" id="JXLN01014031">
    <property type="protein sequence ID" value="KPM09757.1"/>
    <property type="molecule type" value="Genomic_DNA"/>
</dbReference>